<reference evidence="1" key="1">
    <citation type="submission" date="2022-02" db="EMBL/GenBank/DDBJ databases">
        <authorList>
            <person name="Zhang L."/>
            <person name="Yu H."/>
            <person name="Feng C."/>
        </authorList>
    </citation>
    <scope>NUCLEOTIDE SEQUENCE</scope>
</reference>
<sequence>MAPRNFYAKRHCVAAYRSGLEQKVAQQLEKAGCNAAYEQFKIGYTKPESKHTYLCDFILPNGIIVETKGLFDTEDRKKHLLLKEQYPELDIRFVFSNSKTKLYKGAKSTYGMWCEKYGFRYADKLIPANWLKEPAVKIPDGVLIPKKKGGDDEG</sequence>
<dbReference type="EMBL" id="OM716005">
    <property type="protein sequence ID" value="UNI71899.1"/>
    <property type="molecule type" value="Genomic_DNA"/>
</dbReference>
<proteinExistence type="predicted"/>
<dbReference type="Proteomes" id="UP000829341">
    <property type="component" value="Segment"/>
</dbReference>
<keyword evidence="1" id="KW-0255">Endonuclease</keyword>
<keyword evidence="2" id="KW-1185">Reference proteome</keyword>
<name>A0AC61TTG1_9CAUD</name>
<evidence type="ECO:0000313" key="2">
    <source>
        <dbReference type="Proteomes" id="UP000829341"/>
    </source>
</evidence>
<protein>
    <submittedName>
        <fullName evidence="1">Endonuclease</fullName>
    </submittedName>
</protein>
<accession>A0AC61TTG1</accession>
<evidence type="ECO:0000313" key="1">
    <source>
        <dbReference type="EMBL" id="UNI71899.1"/>
    </source>
</evidence>
<organism evidence="1 2">
    <name type="scientific">Aeromonas phage vB_ AhaP_PT2</name>
    <dbReference type="NCBI Taxonomy" id="2924715"/>
    <lineage>
        <taxon>Viruses</taxon>
        <taxon>Duplodnaviria</taxon>
        <taxon>Heunggongvirae</taxon>
        <taxon>Uroviricota</taxon>
        <taxon>Caudoviricetes</taxon>
        <taxon>Autographivirales</taxon>
        <taxon>Autotranscriptaviridae</taxon>
        <taxon>Studiervirinae</taxon>
        <taxon>Armandvirus</taxon>
        <taxon>Armandvirus PT2</taxon>
    </lineage>
</organism>
<keyword evidence="1" id="KW-0378">Hydrolase</keyword>
<keyword evidence="1" id="KW-0540">Nuclease</keyword>